<proteinExistence type="predicted"/>
<name>A0A512IB96_9MICC</name>
<reference evidence="2 3" key="1">
    <citation type="submission" date="2019-07" db="EMBL/GenBank/DDBJ databases">
        <title>Whole genome shotgun sequence of Kocuria turfanensis NBRC 107627.</title>
        <authorList>
            <person name="Hosoyama A."/>
            <person name="Uohara A."/>
            <person name="Ohji S."/>
            <person name="Ichikawa N."/>
        </authorList>
    </citation>
    <scope>NUCLEOTIDE SEQUENCE [LARGE SCALE GENOMIC DNA]</scope>
    <source>
        <strain evidence="2 3">NBRC 107627</strain>
    </source>
</reference>
<dbReference type="Proteomes" id="UP000321103">
    <property type="component" value="Unassembled WGS sequence"/>
</dbReference>
<keyword evidence="3" id="KW-1185">Reference proteome</keyword>
<gene>
    <name evidence="2" type="ORF">KTU01_10920</name>
</gene>
<dbReference type="EMBL" id="BJZS01000029">
    <property type="protein sequence ID" value="GEO94969.1"/>
    <property type="molecule type" value="Genomic_DNA"/>
</dbReference>
<evidence type="ECO:0000313" key="2">
    <source>
        <dbReference type="EMBL" id="GEO94969.1"/>
    </source>
</evidence>
<protein>
    <submittedName>
        <fullName evidence="2">Uncharacterized protein</fullName>
    </submittedName>
</protein>
<feature type="region of interest" description="Disordered" evidence="1">
    <location>
        <begin position="89"/>
        <end position="175"/>
    </location>
</feature>
<feature type="region of interest" description="Disordered" evidence="1">
    <location>
        <begin position="1"/>
        <end position="24"/>
    </location>
</feature>
<accession>A0A512IB96</accession>
<feature type="compositionally biased region" description="Low complexity" evidence="1">
    <location>
        <begin position="136"/>
        <end position="161"/>
    </location>
</feature>
<dbReference type="AlphaFoldDB" id="A0A512IB96"/>
<evidence type="ECO:0000313" key="3">
    <source>
        <dbReference type="Proteomes" id="UP000321103"/>
    </source>
</evidence>
<evidence type="ECO:0000256" key="1">
    <source>
        <dbReference type="SAM" id="MobiDB-lite"/>
    </source>
</evidence>
<organism evidence="2 3">
    <name type="scientific">Kocuria turfanensis</name>
    <dbReference type="NCBI Taxonomy" id="388357"/>
    <lineage>
        <taxon>Bacteria</taxon>
        <taxon>Bacillati</taxon>
        <taxon>Actinomycetota</taxon>
        <taxon>Actinomycetes</taxon>
        <taxon>Micrococcales</taxon>
        <taxon>Micrococcaceae</taxon>
        <taxon>Kocuria</taxon>
    </lineage>
</organism>
<feature type="compositionally biased region" description="Basic and acidic residues" evidence="1">
    <location>
        <begin position="1"/>
        <end position="12"/>
    </location>
</feature>
<comment type="caution">
    <text evidence="2">The sequence shown here is derived from an EMBL/GenBank/DDBJ whole genome shotgun (WGS) entry which is preliminary data.</text>
</comment>
<sequence>MPAGPHRTDHVWGSEASRGTVTSTIPVTRAGSPWAFSPQRARLATRPTALASISKTQISPLCSGERCSVPTSHAASMHPSSALALTVTSTRPDDGAHSRRSGVPVRTTRPSGRCRCVPRPDPGGPENTPVCRFETRSGASSGRQSGWSSSIRRRIPAPSRSYRARDRSGVVQCGR</sequence>